<dbReference type="InterPro" id="IPR021815">
    <property type="entry name" value="TsiV"/>
</dbReference>
<dbReference type="RefSeq" id="WP_267535371.1">
    <property type="nucleotide sequence ID" value="NZ_JAPNKA010000001.1"/>
</dbReference>
<reference evidence="1 2" key="1">
    <citation type="submission" date="2022-11" db="EMBL/GenBank/DDBJ databases">
        <title>Minimal conservation of predation-associated metabolite biosynthetic gene clusters underscores biosynthetic potential of Myxococcota including descriptions for ten novel species: Archangium lansinium sp. nov., Myxococcus landrumus sp. nov., Nannocystis bai.</title>
        <authorList>
            <person name="Ahearne A."/>
            <person name="Stevens C."/>
            <person name="Phillips K."/>
        </authorList>
    </citation>
    <scope>NUCLEOTIDE SEQUENCE [LARGE SCALE GENOMIC DNA]</scope>
    <source>
        <strain evidence="1 2">MIWBW</strain>
    </source>
</reference>
<keyword evidence="2" id="KW-1185">Reference proteome</keyword>
<organism evidence="1 2">
    <name type="scientific">Archangium lansingense</name>
    <dbReference type="NCBI Taxonomy" id="2995310"/>
    <lineage>
        <taxon>Bacteria</taxon>
        <taxon>Pseudomonadati</taxon>
        <taxon>Myxococcota</taxon>
        <taxon>Myxococcia</taxon>
        <taxon>Myxococcales</taxon>
        <taxon>Cystobacterineae</taxon>
        <taxon>Archangiaceae</taxon>
        <taxon>Archangium</taxon>
    </lineage>
</organism>
<sequence length="262" mass="29520">MRSLDTYLRAVGANALGLYADQEGFWQELDDASWVLIRNELLNPVWASVYLTDACGRENRYQFAYRGKPPPSPSFAGEPGAVSVVSFWLPTEFLEKHGPGRVRELALELATPLPFCSGHAGLSFNCDTSLLGVKQEVRKHCFRYPGMDIPDPNLSVWKVGTKVREISWLNFLGQPVLGELGGATGLRSRLTSPGTTVQEMEGERAVVTLGRWPEAGDTERGDTLPAYRELARVLEPWLYQEQPWQGRPVDEVVRRWERRFLD</sequence>
<comment type="caution">
    <text evidence="1">The sequence shown here is derived from an EMBL/GenBank/DDBJ whole genome shotgun (WGS) entry which is preliminary data.</text>
</comment>
<gene>
    <name evidence="1" type="ORF">OV287_18570</name>
</gene>
<dbReference type="Pfam" id="PF11876">
    <property type="entry name" value="TsiV"/>
    <property type="match status" value="1"/>
</dbReference>
<dbReference type="EMBL" id="JAPNKA010000001">
    <property type="protein sequence ID" value="MCY1076484.1"/>
    <property type="molecule type" value="Genomic_DNA"/>
</dbReference>
<protein>
    <submittedName>
        <fullName evidence="1">DUF3396 domain-containing protein</fullName>
    </submittedName>
</protein>
<accession>A0ABT4A4A9</accession>
<dbReference type="Proteomes" id="UP001207654">
    <property type="component" value="Unassembled WGS sequence"/>
</dbReference>
<evidence type="ECO:0000313" key="2">
    <source>
        <dbReference type="Proteomes" id="UP001207654"/>
    </source>
</evidence>
<evidence type="ECO:0000313" key="1">
    <source>
        <dbReference type="EMBL" id="MCY1076484.1"/>
    </source>
</evidence>
<name>A0ABT4A4A9_9BACT</name>
<proteinExistence type="predicted"/>